<accession>A0A4Y2KKE2</accession>
<dbReference type="Proteomes" id="UP000499080">
    <property type="component" value="Unassembled WGS sequence"/>
</dbReference>
<dbReference type="AlphaFoldDB" id="A0A4Y2KKE2"/>
<evidence type="ECO:0000313" key="1">
    <source>
        <dbReference type="EMBL" id="GBN03064.1"/>
    </source>
</evidence>
<name>A0A4Y2KKE2_ARAVE</name>
<gene>
    <name evidence="1" type="ORF">AVEN_57567_1</name>
</gene>
<comment type="caution">
    <text evidence="1">The sequence shown here is derived from an EMBL/GenBank/DDBJ whole genome shotgun (WGS) entry which is preliminary data.</text>
</comment>
<keyword evidence="2" id="KW-1185">Reference proteome</keyword>
<protein>
    <submittedName>
        <fullName evidence="1">Uncharacterized protein</fullName>
    </submittedName>
</protein>
<reference evidence="1 2" key="1">
    <citation type="journal article" date="2019" name="Sci. Rep.">
        <title>Orb-weaving spider Araneus ventricosus genome elucidates the spidroin gene catalogue.</title>
        <authorList>
            <person name="Kono N."/>
            <person name="Nakamura H."/>
            <person name="Ohtoshi R."/>
            <person name="Moran D.A.P."/>
            <person name="Shinohara A."/>
            <person name="Yoshida Y."/>
            <person name="Fujiwara M."/>
            <person name="Mori M."/>
            <person name="Tomita M."/>
            <person name="Arakawa K."/>
        </authorList>
    </citation>
    <scope>NUCLEOTIDE SEQUENCE [LARGE SCALE GENOMIC DNA]</scope>
</reference>
<dbReference type="EMBL" id="BGPR01004762">
    <property type="protein sequence ID" value="GBN03064.1"/>
    <property type="molecule type" value="Genomic_DNA"/>
</dbReference>
<proteinExistence type="predicted"/>
<sequence length="134" mass="15897">MFFTWLKFKSSSPGLSEDETYQNERWFWTEIGEDLQECPRSRVTRPHQRKMSYNIHTILCGFQNVVAASWRYRKNILRGTITIVNVVVFLKGIYRKERNSENEANKTSHIGPALLAEDIVRYPRDAFRYSECRT</sequence>
<organism evidence="1 2">
    <name type="scientific">Araneus ventricosus</name>
    <name type="common">Orbweaver spider</name>
    <name type="synonym">Epeira ventricosa</name>
    <dbReference type="NCBI Taxonomy" id="182803"/>
    <lineage>
        <taxon>Eukaryota</taxon>
        <taxon>Metazoa</taxon>
        <taxon>Ecdysozoa</taxon>
        <taxon>Arthropoda</taxon>
        <taxon>Chelicerata</taxon>
        <taxon>Arachnida</taxon>
        <taxon>Araneae</taxon>
        <taxon>Araneomorphae</taxon>
        <taxon>Entelegynae</taxon>
        <taxon>Araneoidea</taxon>
        <taxon>Araneidae</taxon>
        <taxon>Araneus</taxon>
    </lineage>
</organism>
<evidence type="ECO:0000313" key="2">
    <source>
        <dbReference type="Proteomes" id="UP000499080"/>
    </source>
</evidence>